<dbReference type="InterPro" id="IPR001969">
    <property type="entry name" value="Aspartic_peptidase_AS"/>
</dbReference>
<dbReference type="InterPro" id="IPR034122">
    <property type="entry name" value="Retropepsin-like_bacterial"/>
</dbReference>
<evidence type="ECO:0000256" key="1">
    <source>
        <dbReference type="SAM" id="Phobius"/>
    </source>
</evidence>
<evidence type="ECO:0000313" key="2">
    <source>
        <dbReference type="EMBL" id="MXP28819.1"/>
    </source>
</evidence>
<dbReference type="InterPro" id="IPR011969">
    <property type="entry name" value="Clan_AA_Asp_peptidase_C"/>
</dbReference>
<proteinExistence type="predicted"/>
<dbReference type="Pfam" id="PF13975">
    <property type="entry name" value="gag-asp_proteas"/>
    <property type="match status" value="1"/>
</dbReference>
<reference evidence="2 3" key="1">
    <citation type="submission" date="2019-12" db="EMBL/GenBank/DDBJ databases">
        <title>Genomic-based taxomic classification of the family Erythrobacteraceae.</title>
        <authorList>
            <person name="Xu L."/>
        </authorList>
    </citation>
    <scope>NUCLEOTIDE SEQUENCE [LARGE SCALE GENOMIC DNA]</scope>
    <source>
        <strain evidence="2 3">KEMB 9005-328</strain>
    </source>
</reference>
<evidence type="ECO:0000313" key="3">
    <source>
        <dbReference type="Proteomes" id="UP000439780"/>
    </source>
</evidence>
<dbReference type="EMBL" id="WTYA01000005">
    <property type="protein sequence ID" value="MXP28819.1"/>
    <property type="molecule type" value="Genomic_DNA"/>
</dbReference>
<gene>
    <name evidence="2" type="ORF">GRI58_08290</name>
</gene>
<dbReference type="NCBIfam" id="TIGR02281">
    <property type="entry name" value="clan_AA_DTGA"/>
    <property type="match status" value="1"/>
</dbReference>
<feature type="transmembrane region" description="Helical" evidence="1">
    <location>
        <begin position="49"/>
        <end position="69"/>
    </location>
</feature>
<dbReference type="SUPFAM" id="SSF50630">
    <property type="entry name" value="Acid proteases"/>
    <property type="match status" value="1"/>
</dbReference>
<dbReference type="GO" id="GO:0006508">
    <property type="term" value="P:proteolysis"/>
    <property type="evidence" value="ECO:0007669"/>
    <property type="project" value="UniProtKB-KW"/>
</dbReference>
<dbReference type="OrthoDB" id="7595324at2"/>
<dbReference type="Gene3D" id="2.40.70.10">
    <property type="entry name" value="Acid Proteases"/>
    <property type="match status" value="1"/>
</dbReference>
<organism evidence="2 3">
    <name type="scientific">Qipengyuania algicida</name>
    <dbReference type="NCBI Taxonomy" id="1836209"/>
    <lineage>
        <taxon>Bacteria</taxon>
        <taxon>Pseudomonadati</taxon>
        <taxon>Pseudomonadota</taxon>
        <taxon>Alphaproteobacteria</taxon>
        <taxon>Sphingomonadales</taxon>
        <taxon>Erythrobacteraceae</taxon>
        <taxon>Qipengyuania</taxon>
    </lineage>
</organism>
<protein>
    <submittedName>
        <fullName evidence="2">TIGR02281 family clan AA aspartic protease</fullName>
        <ecNumber evidence="2">3.4.23.-</ecNumber>
    </submittedName>
</protein>
<keyword evidence="1" id="KW-0812">Transmembrane</keyword>
<keyword evidence="3" id="KW-1185">Reference proteome</keyword>
<dbReference type="PROSITE" id="PS00141">
    <property type="entry name" value="ASP_PROTEASE"/>
    <property type="match status" value="1"/>
</dbReference>
<dbReference type="EC" id="3.4.23.-" evidence="2"/>
<accession>A0A845AHA7</accession>
<feature type="transmembrane region" description="Helical" evidence="1">
    <location>
        <begin position="22"/>
        <end position="40"/>
    </location>
</feature>
<sequence length="222" mass="23102">MDLSSAFNAIANVIRSIPRSDLLIAAVAAMFGGWIGSALLRRRIRGGRILSTVSSLALGAILVTVVLQLSRLDPQLDIALPELGMPEQIVAGGETRIPLAPDGHYWVRAKLNGVAAEFLIDTGATVTAISPGLAERAGISPRRGGIPIQINTANGSVAAQIASAKSIDFGNVAARGIDVVIAPGLGHTNVIGMNLLSRLDGWRVEKGTLIMVPSKQETSDAT</sequence>
<keyword evidence="2" id="KW-0645">Protease</keyword>
<keyword evidence="1" id="KW-0472">Membrane</keyword>
<dbReference type="InterPro" id="IPR021109">
    <property type="entry name" value="Peptidase_aspartic_dom_sf"/>
</dbReference>
<comment type="caution">
    <text evidence="2">The sequence shown here is derived from an EMBL/GenBank/DDBJ whole genome shotgun (WGS) entry which is preliminary data.</text>
</comment>
<name>A0A845AHA7_9SPHN</name>
<dbReference type="RefSeq" id="WP_160753092.1">
    <property type="nucleotide sequence ID" value="NZ_WTYA01000005.1"/>
</dbReference>
<dbReference type="CDD" id="cd05483">
    <property type="entry name" value="retropepsin_like_bacteria"/>
    <property type="match status" value="1"/>
</dbReference>
<keyword evidence="1" id="KW-1133">Transmembrane helix</keyword>
<dbReference type="AlphaFoldDB" id="A0A845AHA7"/>
<keyword evidence="2" id="KW-0378">Hydrolase</keyword>
<dbReference type="GO" id="GO:0004190">
    <property type="term" value="F:aspartic-type endopeptidase activity"/>
    <property type="evidence" value="ECO:0007669"/>
    <property type="project" value="InterPro"/>
</dbReference>
<dbReference type="Proteomes" id="UP000439780">
    <property type="component" value="Unassembled WGS sequence"/>
</dbReference>